<dbReference type="KEGG" id="slh:YH65_04115"/>
<dbReference type="InterPro" id="IPR003593">
    <property type="entry name" value="AAA+_ATPase"/>
</dbReference>
<reference evidence="3 4" key="1">
    <citation type="submission" date="2015-04" db="EMBL/GenBank/DDBJ databases">
        <title>Complete genome sequence of Sulfurovum lithotrophicum ATCC BAA-797T.</title>
        <authorList>
            <person name="Ahn J."/>
            <person name="Park G."/>
            <person name="Jeon W."/>
            <person name="Jang Y."/>
            <person name="Jang M."/>
            <person name="Lee H."/>
            <person name="Lee H."/>
        </authorList>
    </citation>
    <scope>NUCLEOTIDE SEQUENCE [LARGE SCALE GENOMIC DNA]</scope>
    <source>
        <strain evidence="4">ATCC BAA-797 / 42BKT</strain>
    </source>
</reference>
<evidence type="ECO:0000256" key="1">
    <source>
        <dbReference type="SAM" id="Coils"/>
    </source>
</evidence>
<gene>
    <name evidence="3" type="ORF">YH65_04115</name>
</gene>
<dbReference type="InterPro" id="IPR027417">
    <property type="entry name" value="P-loop_NTPase"/>
</dbReference>
<dbReference type="GO" id="GO:0005524">
    <property type="term" value="F:ATP binding"/>
    <property type="evidence" value="ECO:0007669"/>
    <property type="project" value="InterPro"/>
</dbReference>
<dbReference type="AlphaFoldDB" id="A0A7U4M0K7"/>
<evidence type="ECO:0000313" key="4">
    <source>
        <dbReference type="Proteomes" id="UP000034444"/>
    </source>
</evidence>
<name>A0A7U4M0K7_9BACT</name>
<dbReference type="GO" id="GO:0000731">
    <property type="term" value="P:DNA synthesis involved in DNA repair"/>
    <property type="evidence" value="ECO:0007669"/>
    <property type="project" value="TreeGrafter"/>
</dbReference>
<protein>
    <recommendedName>
        <fullName evidence="2">AAA+ ATPase domain-containing protein</fullName>
    </recommendedName>
</protein>
<dbReference type="SUPFAM" id="SSF52540">
    <property type="entry name" value="P-loop containing nucleoside triphosphate hydrolases"/>
    <property type="match status" value="1"/>
</dbReference>
<evidence type="ECO:0000313" key="3">
    <source>
        <dbReference type="EMBL" id="AKF24659.1"/>
    </source>
</evidence>
<dbReference type="GO" id="GO:0006302">
    <property type="term" value="P:double-strand break repair"/>
    <property type="evidence" value="ECO:0007669"/>
    <property type="project" value="TreeGrafter"/>
</dbReference>
<dbReference type="SMART" id="SM00382">
    <property type="entry name" value="AAA"/>
    <property type="match status" value="1"/>
</dbReference>
<dbReference type="Pfam" id="PF13304">
    <property type="entry name" value="AAA_21"/>
    <property type="match status" value="1"/>
</dbReference>
<reference evidence="4" key="2">
    <citation type="journal article" date="2017" name="Stand. Genomic Sci.">
        <title>Complete genome sequence of the sulfur-oxidizing chemolithoautotrophic Sulfurovum lithotrophicum 42BKTT.</title>
        <authorList>
            <person name="Jeon W."/>
            <person name="Priscilla L."/>
            <person name="Park G."/>
            <person name="Lee H."/>
            <person name="Lee N."/>
            <person name="Lee D."/>
            <person name="Kwon H."/>
            <person name="Ahn I."/>
            <person name="Lee C."/>
            <person name="Lee H."/>
            <person name="Ahn J."/>
        </authorList>
    </citation>
    <scope>NUCLEOTIDE SEQUENCE [LARGE SCALE GENOMIC DNA]</scope>
    <source>
        <strain evidence="4">ATCC BAA-797 / 42BKT</strain>
    </source>
</reference>
<feature type="domain" description="AAA+ ATPase" evidence="2">
    <location>
        <begin position="51"/>
        <end position="516"/>
    </location>
</feature>
<proteinExistence type="predicted"/>
<dbReference type="PANTHER" id="PTHR32182">
    <property type="entry name" value="DNA REPLICATION AND REPAIR PROTEIN RECF"/>
    <property type="match status" value="1"/>
</dbReference>
<dbReference type="Proteomes" id="UP000034444">
    <property type="component" value="Chromosome"/>
</dbReference>
<feature type="coiled-coil region" evidence="1">
    <location>
        <begin position="582"/>
        <end position="609"/>
    </location>
</feature>
<dbReference type="OrthoDB" id="997844at2"/>
<dbReference type="Gene3D" id="3.40.50.300">
    <property type="entry name" value="P-loop containing nucleotide triphosphate hydrolases"/>
    <property type="match status" value="2"/>
</dbReference>
<dbReference type="EMBL" id="CP011308">
    <property type="protein sequence ID" value="AKF24659.1"/>
    <property type="molecule type" value="Genomic_DNA"/>
</dbReference>
<evidence type="ECO:0000259" key="2">
    <source>
        <dbReference type="SMART" id="SM00382"/>
    </source>
</evidence>
<dbReference type="CDD" id="cd00267">
    <property type="entry name" value="ABC_ATPase"/>
    <property type="match status" value="1"/>
</dbReference>
<dbReference type="InterPro" id="IPR003959">
    <property type="entry name" value="ATPase_AAA_core"/>
</dbReference>
<organism evidence="3 4">
    <name type="scientific">Sulfurovum lithotrophicum</name>
    <dbReference type="NCBI Taxonomy" id="206403"/>
    <lineage>
        <taxon>Bacteria</taxon>
        <taxon>Pseudomonadati</taxon>
        <taxon>Campylobacterota</taxon>
        <taxon>Epsilonproteobacteria</taxon>
        <taxon>Campylobacterales</taxon>
        <taxon>Sulfurovaceae</taxon>
        <taxon>Sulfurovum</taxon>
    </lineage>
</organism>
<dbReference type="PANTHER" id="PTHR32182:SF22">
    <property type="entry name" value="ATP-DEPENDENT ENDONUCLEASE, OLD FAMILY-RELATED"/>
    <property type="match status" value="1"/>
</dbReference>
<accession>A0A7U4M0K7</accession>
<sequence>MELIYLWTKKYKNLEGGYKLSSKYNVKYEKEIIHLEPNSFFIDNFFDEKNKINITAIIGENGSGKSSIMKLIIQLLYADFSSKNELNKDSFLIVEIETKFYCIYTNNRSQIKLKINGENREFSTYDKNFYTIYFNYMLDSLKDDSTENWIDDIYHKSDDYTVPILLEPYKKDNNVNINNLNYLTRQRMILHKQSFDKNKFLSDIFEPIEVTVKIDTNKVIKILTLPNDSKKYHFTHEIKNNYESIFSDIYSLIKEISKQEELIQQLEKDSADEFDIQSKKEDLTTLYNNLDDEIYNIPLFILNKLYIANKIDKYNIINSQKISEGKIGAMTIGSKLLIRNVVFEGDNVGAEIMDETHSTLKLRNAIKFHEYIVPSYESNLTLLNKEKTFSIEDKRLQCLPSWFEVKFRDKHNRTFTSLSAGEKSFYILLTTLIYQINNIVTRMGTIRGAYYHVLIMLDEADLGLHPKWQRQYLYNIVETLKETSLDLSYHVICTSHSPFIVSDLPKDNILFLDKGKSSNLQDILYTFGENIHTLLNDSFFMQKDMMMGKIAEHKLRDCFDFFEKIFENDKEIEKIEMYYVDEKSTEKKDSNLKNKLNRLKENKDNLKIKYEKNYQYYHGLQNIIGEEYLQIAFKNSLDECNKLFNISDEHNLSDRDRLIKALEKDPSLATKLIKDIE</sequence>
<dbReference type="InterPro" id="IPR038729">
    <property type="entry name" value="Rad50/SbcC_AAA"/>
</dbReference>
<keyword evidence="1" id="KW-0175">Coiled coil</keyword>
<keyword evidence="4" id="KW-1185">Reference proteome</keyword>
<dbReference type="Pfam" id="PF13476">
    <property type="entry name" value="AAA_23"/>
    <property type="match status" value="1"/>
</dbReference>
<dbReference type="GO" id="GO:0016887">
    <property type="term" value="F:ATP hydrolysis activity"/>
    <property type="evidence" value="ECO:0007669"/>
    <property type="project" value="InterPro"/>
</dbReference>
<dbReference type="RefSeq" id="WP_046550752.1">
    <property type="nucleotide sequence ID" value="NZ_CP011308.1"/>
</dbReference>